<organism evidence="1 2">
    <name type="scientific">Nocardia carnea</name>
    <dbReference type="NCBI Taxonomy" id="37328"/>
    <lineage>
        <taxon>Bacteria</taxon>
        <taxon>Bacillati</taxon>
        <taxon>Actinomycetota</taxon>
        <taxon>Actinomycetes</taxon>
        <taxon>Mycobacteriales</taxon>
        <taxon>Nocardiaceae</taxon>
        <taxon>Nocardia</taxon>
    </lineage>
</organism>
<name>A0ABW7TWN5_9NOCA</name>
<protein>
    <submittedName>
        <fullName evidence="1">Uncharacterized protein</fullName>
    </submittedName>
</protein>
<dbReference type="Proteomes" id="UP001611263">
    <property type="component" value="Unassembled WGS sequence"/>
</dbReference>
<keyword evidence="2" id="KW-1185">Reference proteome</keyword>
<proteinExistence type="predicted"/>
<comment type="caution">
    <text evidence="1">The sequence shown here is derived from an EMBL/GenBank/DDBJ whole genome shotgun (WGS) entry which is preliminary data.</text>
</comment>
<dbReference type="GeneID" id="93508296"/>
<sequence>MTTTVLVVRAGTVRERRAGRERRYRAALSHLARTTLRGELARAHLLYGEWLRRERRGPQAREHLHTAHELFTAMGMAGFTHRAASELAATGVMLR</sequence>
<gene>
    <name evidence="1" type="ORF">ACH4WX_32500</name>
</gene>
<evidence type="ECO:0000313" key="2">
    <source>
        <dbReference type="Proteomes" id="UP001611263"/>
    </source>
</evidence>
<accession>A0ABW7TWN5</accession>
<evidence type="ECO:0000313" key="1">
    <source>
        <dbReference type="EMBL" id="MFI1465453.1"/>
    </source>
</evidence>
<dbReference type="EMBL" id="JBIRUQ010000018">
    <property type="protein sequence ID" value="MFI1465453.1"/>
    <property type="molecule type" value="Genomic_DNA"/>
</dbReference>
<dbReference type="RefSeq" id="WP_033247665.1">
    <property type="nucleotide sequence ID" value="NZ_JBIRUQ010000018.1"/>
</dbReference>
<reference evidence="1 2" key="1">
    <citation type="submission" date="2024-10" db="EMBL/GenBank/DDBJ databases">
        <title>The Natural Products Discovery Center: Release of the First 8490 Sequenced Strains for Exploring Actinobacteria Biosynthetic Diversity.</title>
        <authorList>
            <person name="Kalkreuter E."/>
            <person name="Kautsar S.A."/>
            <person name="Yang D."/>
            <person name="Bader C.D."/>
            <person name="Teijaro C.N."/>
            <person name="Fluegel L."/>
            <person name="Davis C.M."/>
            <person name="Simpson J.R."/>
            <person name="Lauterbach L."/>
            <person name="Steele A.D."/>
            <person name="Gui C."/>
            <person name="Meng S."/>
            <person name="Li G."/>
            <person name="Viehrig K."/>
            <person name="Ye F."/>
            <person name="Su P."/>
            <person name="Kiefer A.F."/>
            <person name="Nichols A."/>
            <person name="Cepeda A.J."/>
            <person name="Yan W."/>
            <person name="Fan B."/>
            <person name="Jiang Y."/>
            <person name="Adhikari A."/>
            <person name="Zheng C.-J."/>
            <person name="Schuster L."/>
            <person name="Cowan T.M."/>
            <person name="Smanski M.J."/>
            <person name="Chevrette M.G."/>
            <person name="De Carvalho L.P.S."/>
            <person name="Shen B."/>
        </authorList>
    </citation>
    <scope>NUCLEOTIDE SEQUENCE [LARGE SCALE GENOMIC DNA]</scope>
    <source>
        <strain evidence="1 2">NPDC020568</strain>
    </source>
</reference>